<protein>
    <submittedName>
        <fullName evidence="2">Uncharacterized protein</fullName>
    </submittedName>
</protein>
<evidence type="ECO:0000313" key="2">
    <source>
        <dbReference type="EMBL" id="GBN13504.1"/>
    </source>
</evidence>
<name>A0A4Y2LG33_ARAVE</name>
<dbReference type="AlphaFoldDB" id="A0A4Y2LG33"/>
<feature type="compositionally biased region" description="Basic and acidic residues" evidence="1">
    <location>
        <begin position="14"/>
        <end position="23"/>
    </location>
</feature>
<evidence type="ECO:0000313" key="3">
    <source>
        <dbReference type="Proteomes" id="UP000499080"/>
    </source>
</evidence>
<accession>A0A4Y2LG33</accession>
<dbReference type="Proteomes" id="UP000499080">
    <property type="component" value="Unassembled WGS sequence"/>
</dbReference>
<evidence type="ECO:0000256" key="1">
    <source>
        <dbReference type="SAM" id="MobiDB-lite"/>
    </source>
</evidence>
<proteinExistence type="predicted"/>
<dbReference type="OrthoDB" id="10391905at2759"/>
<comment type="caution">
    <text evidence="2">The sequence shown here is derived from an EMBL/GenBank/DDBJ whole genome shotgun (WGS) entry which is preliminary data.</text>
</comment>
<keyword evidence="3" id="KW-1185">Reference proteome</keyword>
<sequence>MGTEQPAHVNVSKEPMHQTDRRGTSRHYRVFTILTKTNCSRQKGPFRRSSRNCGAFAQDEDNRSRYLDPRIATAGISGSRICSKVKQ</sequence>
<reference evidence="2 3" key="1">
    <citation type="journal article" date="2019" name="Sci. Rep.">
        <title>Orb-weaving spider Araneus ventricosus genome elucidates the spidroin gene catalogue.</title>
        <authorList>
            <person name="Kono N."/>
            <person name="Nakamura H."/>
            <person name="Ohtoshi R."/>
            <person name="Moran D.A.P."/>
            <person name="Shinohara A."/>
            <person name="Yoshida Y."/>
            <person name="Fujiwara M."/>
            <person name="Mori M."/>
            <person name="Tomita M."/>
            <person name="Arakawa K."/>
        </authorList>
    </citation>
    <scope>NUCLEOTIDE SEQUENCE [LARGE SCALE GENOMIC DNA]</scope>
</reference>
<gene>
    <name evidence="2" type="ORF">AVEN_181330_1</name>
</gene>
<organism evidence="2 3">
    <name type="scientific">Araneus ventricosus</name>
    <name type="common">Orbweaver spider</name>
    <name type="synonym">Epeira ventricosa</name>
    <dbReference type="NCBI Taxonomy" id="182803"/>
    <lineage>
        <taxon>Eukaryota</taxon>
        <taxon>Metazoa</taxon>
        <taxon>Ecdysozoa</taxon>
        <taxon>Arthropoda</taxon>
        <taxon>Chelicerata</taxon>
        <taxon>Arachnida</taxon>
        <taxon>Araneae</taxon>
        <taxon>Araneomorphae</taxon>
        <taxon>Entelegynae</taxon>
        <taxon>Araneoidea</taxon>
        <taxon>Araneidae</taxon>
        <taxon>Araneus</taxon>
    </lineage>
</organism>
<feature type="region of interest" description="Disordered" evidence="1">
    <location>
        <begin position="1"/>
        <end position="25"/>
    </location>
</feature>
<dbReference type="EMBL" id="BGPR01005798">
    <property type="protein sequence ID" value="GBN13504.1"/>
    <property type="molecule type" value="Genomic_DNA"/>
</dbReference>